<dbReference type="RefSeq" id="WP_188465198.1">
    <property type="nucleotide sequence ID" value="NZ_BMFQ01000003.1"/>
</dbReference>
<accession>A0A917GN93</accession>
<gene>
    <name evidence="1" type="ORF">GCM10010976_23980</name>
</gene>
<dbReference type="Proteomes" id="UP000625976">
    <property type="component" value="Unassembled WGS sequence"/>
</dbReference>
<reference evidence="1" key="2">
    <citation type="submission" date="2020-09" db="EMBL/GenBank/DDBJ databases">
        <authorList>
            <person name="Sun Q."/>
            <person name="Zhou Y."/>
        </authorList>
    </citation>
    <scope>NUCLEOTIDE SEQUENCE</scope>
    <source>
        <strain evidence="1">CGMCC 1.12751</strain>
    </source>
</reference>
<comment type="caution">
    <text evidence="1">The sequence shown here is derived from an EMBL/GenBank/DDBJ whole genome shotgun (WGS) entry which is preliminary data.</text>
</comment>
<evidence type="ECO:0000313" key="1">
    <source>
        <dbReference type="EMBL" id="GGG52040.1"/>
    </source>
</evidence>
<dbReference type="AlphaFoldDB" id="A0A917GN93"/>
<dbReference type="EMBL" id="BMFQ01000003">
    <property type="protein sequence ID" value="GGG52040.1"/>
    <property type="molecule type" value="Genomic_DNA"/>
</dbReference>
<name>A0A917GN93_9FLAO</name>
<keyword evidence="2" id="KW-1185">Reference proteome</keyword>
<reference evidence="1" key="1">
    <citation type="journal article" date="2014" name="Int. J. Syst. Evol. Microbiol.">
        <title>Complete genome sequence of Corynebacterium casei LMG S-19264T (=DSM 44701T), isolated from a smear-ripened cheese.</title>
        <authorList>
            <consortium name="US DOE Joint Genome Institute (JGI-PGF)"/>
            <person name="Walter F."/>
            <person name="Albersmeier A."/>
            <person name="Kalinowski J."/>
            <person name="Ruckert C."/>
        </authorList>
    </citation>
    <scope>NUCLEOTIDE SEQUENCE</scope>
    <source>
        <strain evidence="1">CGMCC 1.12751</strain>
    </source>
</reference>
<protein>
    <submittedName>
        <fullName evidence="1">Uncharacterized protein</fullName>
    </submittedName>
</protein>
<proteinExistence type="predicted"/>
<sequence>MENKQYCSVRKEDGILEKPYFGGKGLDHFLKIMDCIPIALEMLTTKFGDTKKE</sequence>
<organism evidence="1 2">
    <name type="scientific">Bizionia arctica</name>
    <dbReference type="NCBI Taxonomy" id="1495645"/>
    <lineage>
        <taxon>Bacteria</taxon>
        <taxon>Pseudomonadati</taxon>
        <taxon>Bacteroidota</taxon>
        <taxon>Flavobacteriia</taxon>
        <taxon>Flavobacteriales</taxon>
        <taxon>Flavobacteriaceae</taxon>
        <taxon>Bizionia</taxon>
    </lineage>
</organism>
<evidence type="ECO:0000313" key="2">
    <source>
        <dbReference type="Proteomes" id="UP000625976"/>
    </source>
</evidence>